<dbReference type="EMBL" id="KX349295">
    <property type="protein sequence ID" value="AOO12420.1"/>
    <property type="molecule type" value="Genomic_DNA"/>
</dbReference>
<dbReference type="GO" id="GO:0006260">
    <property type="term" value="P:DNA replication"/>
    <property type="evidence" value="ECO:0007669"/>
    <property type="project" value="UniProtKB-KW"/>
</dbReference>
<dbReference type="EMBL" id="KU594607">
    <property type="protein sequence ID" value="AMO43247.1"/>
    <property type="molecule type" value="Genomic_DNA"/>
</dbReference>
<feature type="region of interest" description="Disordered" evidence="11">
    <location>
        <begin position="252"/>
        <end position="271"/>
    </location>
</feature>
<dbReference type="Proteomes" id="UP000225478">
    <property type="component" value="Segment"/>
</dbReference>
<keyword evidence="5" id="KW-0227">DNA damage</keyword>
<dbReference type="Proteomes" id="UP000225402">
    <property type="component" value="Segment"/>
</dbReference>
<evidence type="ECO:0000313" key="16">
    <source>
        <dbReference type="Proteomes" id="UP000225402"/>
    </source>
</evidence>
<dbReference type="EMBL" id="KX349297">
    <property type="protein sequence ID" value="AOO12885.1"/>
    <property type="molecule type" value="Genomic_DNA"/>
</dbReference>
<evidence type="ECO:0000256" key="4">
    <source>
        <dbReference type="ARBA" id="ARBA00022723"/>
    </source>
</evidence>
<keyword evidence="4 10" id="KW-0479">Metal-binding</keyword>
<dbReference type="Gene3D" id="3.90.198.10">
    <property type="entry name" value="Replication Fork Single-Stranded Dna Binding Protein"/>
    <property type="match status" value="1"/>
</dbReference>
<name>A0A127KMF3_9CAUD</name>
<dbReference type="InterPro" id="IPR046395">
    <property type="entry name" value="SSB_T4"/>
</dbReference>
<dbReference type="SUPFAM" id="SSF50249">
    <property type="entry name" value="Nucleic acid-binding proteins"/>
    <property type="match status" value="1"/>
</dbReference>
<dbReference type="InterPro" id="IPR012340">
    <property type="entry name" value="NA-bd_OB-fold"/>
</dbReference>
<keyword evidence="9 10" id="KW-0234">DNA repair</keyword>
<evidence type="ECO:0000313" key="17">
    <source>
        <dbReference type="Proteomes" id="UP000225478"/>
    </source>
</evidence>
<feature type="domain" description="Bacteriophage T4 Gp32 single-stranded DNA-binding" evidence="12">
    <location>
        <begin position="43"/>
        <end position="239"/>
    </location>
</feature>
<dbReference type="GO" id="GO:0006281">
    <property type="term" value="P:DNA repair"/>
    <property type="evidence" value="ECO:0007669"/>
    <property type="project" value="UniProtKB-UniRule"/>
</dbReference>
<dbReference type="HAMAP" id="MF_04152">
    <property type="entry name" value="SSB_T4"/>
    <property type="match status" value="1"/>
</dbReference>
<dbReference type="Proteomes" id="UP000225786">
    <property type="component" value="Segment"/>
</dbReference>
<evidence type="ECO:0000313" key="15">
    <source>
        <dbReference type="EMBL" id="AOO12885.1"/>
    </source>
</evidence>
<evidence type="ECO:0000256" key="11">
    <source>
        <dbReference type="SAM" id="MobiDB-lite"/>
    </source>
</evidence>
<evidence type="ECO:0000256" key="2">
    <source>
        <dbReference type="ARBA" id="ARBA00022491"/>
    </source>
</evidence>
<evidence type="ECO:0000259" key="12">
    <source>
        <dbReference type="Pfam" id="PF08804"/>
    </source>
</evidence>
<dbReference type="GO" id="GO:0006310">
    <property type="term" value="P:DNA recombination"/>
    <property type="evidence" value="ECO:0007669"/>
    <property type="project" value="UniProtKB-UniRule"/>
</dbReference>
<gene>
    <name evidence="14" type="ORF">Sn080709_002</name>
    <name evidence="15" type="ORF">W2100709_002</name>
    <name evidence="13" type="ORF">W270710_002</name>
</gene>
<evidence type="ECO:0000256" key="7">
    <source>
        <dbReference type="ARBA" id="ARBA00023109"/>
    </source>
</evidence>
<dbReference type="InterPro" id="IPR044947">
    <property type="entry name" value="Phage_T4_Gp32_ssDNA-bd_sf"/>
</dbReference>
<feature type="binding site" evidence="10">
    <location>
        <position position="89"/>
    </location>
    <ligand>
        <name>Zn(2+)</name>
        <dbReference type="ChEBI" id="CHEBI:29105"/>
    </ligand>
</feature>
<reference evidence="16 17" key="1">
    <citation type="journal article" date="2016" name="Environ. Microbiol.">
        <title>Genomic diversification of marine cyanophages into stable ecotypes.</title>
        <authorList>
            <person name="Marston M.F."/>
            <person name="Martiny J.B."/>
        </authorList>
    </citation>
    <scope>NUCLEOTIDE SEQUENCE [LARGE SCALE GENOMIC DNA]</scope>
    <source>
        <strain evidence="14">Sn_08_0709</strain>
        <strain evidence="15">W2_10_0709</strain>
    </source>
</reference>
<evidence type="ECO:0000256" key="3">
    <source>
        <dbReference type="ARBA" id="ARBA00022705"/>
    </source>
</evidence>
<keyword evidence="3" id="KW-0235">DNA replication</keyword>
<dbReference type="GO" id="GO:0039686">
    <property type="term" value="P:bidirectional double-stranded viral DNA replication"/>
    <property type="evidence" value="ECO:0007669"/>
    <property type="project" value="UniProtKB-UniRule"/>
</dbReference>
<evidence type="ECO:0000313" key="13">
    <source>
        <dbReference type="EMBL" id="AMO43247.1"/>
    </source>
</evidence>
<evidence type="ECO:0000256" key="5">
    <source>
        <dbReference type="ARBA" id="ARBA00022763"/>
    </source>
</evidence>
<sequence length="290" mass="32379">MSFSDLKRKSQANFDFLQKELTKSSTEGGADERLWKPELDASGNGYAVLRFLPAPEGEALPWAKVYSHAFQGPGGWLIDNCLTTNGDKCPVCAHNNGLWNSGVESDKEIARKQKRKLSYYSNIYVVTDPKHPDNEGKVFLYKFGKKIHDKILAAMQPEFQDETPVNVFDFWEGANFKLKIKTVAGYWNYDSAEFDSPSALSADDDELETIYSQQHSLEAFTNASEFKSYDALEDRLNNVLGLRKAAVAAPSFESEEYEPAPVSTAPARQADPVVEDDDALSYFAKLAAED</sequence>
<feature type="binding site" evidence="10">
    <location>
        <position position="92"/>
    </location>
    <ligand>
        <name>Zn(2+)</name>
        <dbReference type="ChEBI" id="CHEBI:29105"/>
    </ligand>
</feature>
<evidence type="ECO:0000256" key="9">
    <source>
        <dbReference type="ARBA" id="ARBA00023204"/>
    </source>
</evidence>
<comment type="similarity">
    <text evidence="10">Belongs to the Tequatrovirus single-stranded DNA-binding protein family.</text>
</comment>
<comment type="subunit">
    <text evidence="10">Homodimer in the absence of DNA, monomer when binding DNA. Interacts with the DNA helicase assembly protein; a ternary complex between the helicase assembly protein, the single-stranded DNA-binding protein and ssDNA is an obligatory intermediate in the helicase loading mechanism. Part of the replicase complex that includes the DNA polymerase, the polymerase clamp, the clamp loader complex, the single-stranded DNA binding protein, the primase, the replicative helicase and the helicase assembly factor. Interacts (via C-terminus) with the viral SF1 dDA helicase. Interacts with the viral SF2 UvsW repair helicase.</text>
</comment>
<evidence type="ECO:0000256" key="10">
    <source>
        <dbReference type="HAMAP-Rule" id="MF_04152"/>
    </source>
</evidence>
<organism evidence="13 18">
    <name type="scientific">Cyanophage S-RIM44</name>
    <dbReference type="NCBI Taxonomy" id="1278485"/>
    <lineage>
        <taxon>Viruses</taxon>
        <taxon>Duplodnaviria</taxon>
        <taxon>Heunggongvirae</taxon>
        <taxon>Uroviricota</taxon>
        <taxon>Caudoviricetes</taxon>
        <taxon>Pantevenvirales</taxon>
        <taxon>Kyanoviridae</taxon>
        <taxon>Vellamovirus</taxon>
        <taxon>Vellamovirus rhodeisland44</taxon>
    </lineage>
</organism>
<dbReference type="GO" id="GO:0003697">
    <property type="term" value="F:single-stranded DNA binding"/>
    <property type="evidence" value="ECO:0007669"/>
    <property type="project" value="UniProtKB-UniRule"/>
</dbReference>
<dbReference type="GO" id="GO:0046872">
    <property type="term" value="F:metal ion binding"/>
    <property type="evidence" value="ECO:0007669"/>
    <property type="project" value="UniProtKB-UniRule"/>
</dbReference>
<keyword evidence="2 10" id="KW-0678">Repressor</keyword>
<keyword evidence="6 10" id="KW-0862">Zinc</keyword>
<proteinExistence type="inferred from homology"/>
<evidence type="ECO:0000313" key="18">
    <source>
        <dbReference type="Proteomes" id="UP000225786"/>
    </source>
</evidence>
<evidence type="ECO:0000256" key="6">
    <source>
        <dbReference type="ARBA" id="ARBA00022833"/>
    </source>
</evidence>
<evidence type="ECO:0000256" key="8">
    <source>
        <dbReference type="ARBA" id="ARBA00023125"/>
    </source>
</evidence>
<evidence type="ECO:0000313" key="14">
    <source>
        <dbReference type="EMBL" id="AOO12420.1"/>
    </source>
</evidence>
<keyword evidence="7 10" id="KW-1194">Viral DNA replication</keyword>
<dbReference type="InterPro" id="IPR012339">
    <property type="entry name" value="Phage_T4_Gp32_ssDNA-bd"/>
</dbReference>
<evidence type="ECO:0000256" key="1">
    <source>
        <dbReference type="ARBA" id="ARBA00018590"/>
    </source>
</evidence>
<reference evidence="13 18" key="2">
    <citation type="submission" date="2016-01" db="EMBL/GenBank/DDBJ databases">
        <title>The genomic content and context of auxiliary metabolic genes in marine cyanophages.</title>
        <authorList>
            <person name="Marston M.F."/>
            <person name="Martiny J.B.H."/>
            <person name="Crummett L.T."/>
        </authorList>
    </citation>
    <scope>NUCLEOTIDE SEQUENCE [LARGE SCALE GENOMIC DNA]</scope>
    <source>
        <strain evidence="13">W2_07_0710</strain>
    </source>
</reference>
<comment type="caution">
    <text evidence="10">Lacks conserved residue(s) required for the propagation of feature annotation.</text>
</comment>
<feature type="binding site" evidence="10">
    <location>
        <position position="68"/>
    </location>
    <ligand>
        <name>Zn(2+)</name>
        <dbReference type="ChEBI" id="CHEBI:29105"/>
    </ligand>
</feature>
<keyword evidence="10" id="KW-0233">DNA recombination</keyword>
<comment type="function">
    <text evidence="10">Single-stranded DNA-binding protein that participates in viral DNA replication, recombination, and repair. Coats the lagging-strand ssDNA as the replication fork advances. Stimulates the activities of viral DNA polymerase and the replicative helicase, probably via its interaction with the helicase assembly factor. Together with the replicative helicase and the helicase assembly factor, promotes pairing of two homologous DNA molecules containing complementary single-stranded regions and mediates homologous DNA strand exchange. Promotes also the formation of joint molecules. mRNA specific autogenous translational repressor.</text>
</comment>
<keyword evidence="8 10" id="KW-0238">DNA-binding</keyword>
<dbReference type="Pfam" id="PF08804">
    <property type="entry name" value="gp32"/>
    <property type="match status" value="1"/>
</dbReference>
<comment type="domain">
    <text evidence="10">The acidic C-terminus is involved in modulating the ssDNA binding properties. The N-terminus LAST motif is involved in the cooperative binding of the protein to single-stranded nucleic acids.</text>
</comment>
<protein>
    <recommendedName>
        <fullName evidence="1 10">Single-stranded DNA-binding protein</fullName>
        <shortName evidence="10">SSB protein</shortName>
    </recommendedName>
    <alternativeName>
        <fullName evidence="10">Helix-destabilizing protein</fullName>
    </alternativeName>
</protein>
<accession>A0A127KMF3</accession>
<feature type="binding site" evidence="10">
    <location>
        <position position="81"/>
    </location>
    <ligand>
        <name>Zn(2+)</name>
        <dbReference type="ChEBI" id="CHEBI:29105"/>
    </ligand>
</feature>